<proteinExistence type="predicted"/>
<dbReference type="EMBL" id="JYNY01000114">
    <property type="protein sequence ID" value="KJJ85578.1"/>
    <property type="molecule type" value="Genomic_DNA"/>
</dbReference>
<sequence length="330" mass="38444">MMVLNRDRFVSRVFFIAVAILVVLILSSENASAFWLWSPKTKKLINPKYVVKDTPREQFDYGMSFFNNKDFIRAAEEFVRLTEFYKDSDIAPEAQYYAARSYQEAGKYYFAYQNYQSTIEKYPYTKRLNEIIEQEYNIANIFQEKGSPKLMSLELNIDLERAITIYKSILDNSAFGEYSDKALSKMAECYKRSRRYKEAMDAYNRLITDYPNSSLAGEARYQLAYTAYEASLDPEYDQGNTVEALNQFEKISQTTPMPKLANEADKAITVLRNRKAESMLKIVSFYEKQGKYSSAAVYCQNIIDKYPETQSAKIAENKIKFYESKTKKSH</sequence>
<keyword evidence="6" id="KW-0449">Lipoprotein</keyword>
<dbReference type="AlphaFoldDB" id="A0A0F0CQF8"/>
<dbReference type="InterPro" id="IPR017689">
    <property type="entry name" value="BamD"/>
</dbReference>
<reference evidence="6 7" key="1">
    <citation type="submission" date="2015-02" db="EMBL/GenBank/DDBJ databases">
        <title>Single-cell genomics of uncultivated deep-branching MTB reveals a conserved set of magnetosome genes.</title>
        <authorList>
            <person name="Kolinko S."/>
            <person name="Richter M."/>
            <person name="Glockner F.O."/>
            <person name="Brachmann A."/>
            <person name="Schuler D."/>
        </authorList>
    </citation>
    <scope>NUCLEOTIDE SEQUENCE [LARGE SCALE GENOMIC DNA]</scope>
    <source>
        <strain evidence="6">SKK-01</strain>
    </source>
</reference>
<comment type="caution">
    <text evidence="6">The sequence shown here is derived from an EMBL/GenBank/DDBJ whole genome shotgun (WGS) entry which is preliminary data.</text>
</comment>
<keyword evidence="7" id="KW-1185">Reference proteome</keyword>
<dbReference type="NCBIfam" id="TIGR03302">
    <property type="entry name" value="OM_YfiO"/>
    <property type="match status" value="1"/>
</dbReference>
<dbReference type="PROSITE" id="PS50005">
    <property type="entry name" value="TPR"/>
    <property type="match status" value="1"/>
</dbReference>
<dbReference type="Gene3D" id="1.25.40.10">
    <property type="entry name" value="Tetratricopeptide repeat domain"/>
    <property type="match status" value="2"/>
</dbReference>
<evidence type="ECO:0000313" key="6">
    <source>
        <dbReference type="EMBL" id="KJJ85578.1"/>
    </source>
</evidence>
<dbReference type="Proteomes" id="UP000033428">
    <property type="component" value="Unassembled WGS sequence"/>
</dbReference>
<dbReference type="SMART" id="SM00028">
    <property type="entry name" value="TPR"/>
    <property type="match status" value="3"/>
</dbReference>
<protein>
    <submittedName>
        <fullName evidence="6">Outer membrane assembly lipoprotein YfiO</fullName>
    </submittedName>
</protein>
<dbReference type="Pfam" id="PF13525">
    <property type="entry name" value="YfiO"/>
    <property type="match status" value="1"/>
</dbReference>
<feature type="domain" description="Outer membrane lipoprotein BamD-like" evidence="5">
    <location>
        <begin position="158"/>
        <end position="314"/>
    </location>
</feature>
<evidence type="ECO:0000256" key="2">
    <source>
        <dbReference type="ARBA" id="ARBA00023136"/>
    </source>
</evidence>
<keyword evidence="1" id="KW-0732">Signal</keyword>
<keyword evidence="2" id="KW-0472">Membrane</keyword>
<accession>A0A0F0CQF8</accession>
<evidence type="ECO:0000256" key="4">
    <source>
        <dbReference type="PROSITE-ProRule" id="PRU00339"/>
    </source>
</evidence>
<name>A0A0F0CQF8_9BACT</name>
<gene>
    <name evidence="6" type="ORF">OMAG_000533</name>
</gene>
<dbReference type="InterPro" id="IPR019734">
    <property type="entry name" value="TPR_rpt"/>
</dbReference>
<organism evidence="6 7">
    <name type="scientific">Candidatus Omnitrophus magneticus</name>
    <dbReference type="NCBI Taxonomy" id="1609969"/>
    <lineage>
        <taxon>Bacteria</taxon>
        <taxon>Pseudomonadati</taxon>
        <taxon>Candidatus Omnitrophota</taxon>
        <taxon>Candidatus Omnitrophus</taxon>
    </lineage>
</organism>
<keyword evidence="3" id="KW-0998">Cell outer membrane</keyword>
<feature type="repeat" description="TPR" evidence="4">
    <location>
        <begin position="180"/>
        <end position="213"/>
    </location>
</feature>
<dbReference type="SUPFAM" id="SSF48452">
    <property type="entry name" value="TPR-like"/>
    <property type="match status" value="1"/>
</dbReference>
<evidence type="ECO:0000256" key="3">
    <source>
        <dbReference type="ARBA" id="ARBA00023237"/>
    </source>
</evidence>
<evidence type="ECO:0000313" key="7">
    <source>
        <dbReference type="Proteomes" id="UP000033428"/>
    </source>
</evidence>
<evidence type="ECO:0000256" key="1">
    <source>
        <dbReference type="ARBA" id="ARBA00022729"/>
    </source>
</evidence>
<dbReference type="InterPro" id="IPR011990">
    <property type="entry name" value="TPR-like_helical_dom_sf"/>
</dbReference>
<evidence type="ECO:0000259" key="5">
    <source>
        <dbReference type="Pfam" id="PF13525"/>
    </source>
</evidence>
<keyword evidence="4" id="KW-0802">TPR repeat</keyword>
<dbReference type="InterPro" id="IPR039565">
    <property type="entry name" value="BamD-like"/>
</dbReference>